<dbReference type="Gene3D" id="2.40.128.10">
    <property type="match status" value="1"/>
</dbReference>
<dbReference type="Proteomes" id="UP001527099">
    <property type="component" value="Unassembled WGS sequence"/>
</dbReference>
<comment type="pathway">
    <text evidence="1">Glycan metabolism; L-arabinan degradation.</text>
</comment>
<evidence type="ECO:0000256" key="1">
    <source>
        <dbReference type="ARBA" id="ARBA00004834"/>
    </source>
</evidence>
<sequence>MKKRLLLSLGFALVAVAVGVSYLQFVGSRSAPVEFPKRPFQYPMYDTGSTNTESGWHTMNTHDPSIYKEGDTYYVFSTDIKVGANKDPLRPGIMVRRSKDLITWDWVGYALDGIPKEAASWTRATNLWAPDVFKMGDTYYLYYAASTFGSNQSMIGLATSNSITGPWTDQGAVVKTAKGDEANAIDPNPVFDSEGKPWLSYGSFFGGIYLVRLDESTGKVKQGEQPTLLARRDSRTVAGAVEAPYIIYQPDQKKYYLFVSYDSLSSDYSVRVGRSSSITGPYEDFNGHQLSDTGFSPQTNVGNKLIGSYVFSGKEGWIAPGHNSVLKDGDRTFLVHHARGEKDKNWSYLYIRELFWTRDGWPVASPERYAGEKTQPLSPKLLAGRWDRLPIPMAWTGIERSEPMTLQPNGKIESAHGIGKWSFQEPNDLTLQWTALDTNEGTQTTEKVLVSPSWDWENDKPTLVFTGMNEKGINIWGKYTDSIKGE</sequence>
<dbReference type="InterPro" id="IPR023296">
    <property type="entry name" value="Glyco_hydro_beta-prop_sf"/>
</dbReference>
<comment type="caution">
    <text evidence="7">The sequence shown here is derived from an EMBL/GenBank/DDBJ whole genome shotgun (WGS) entry which is preliminary data.</text>
</comment>
<keyword evidence="3 5" id="KW-0378">Hydrolase</keyword>
<feature type="domain" description="Extracellular endo-alpha-(1-&gt;5)-L-arabinanase C-terminal" evidence="6">
    <location>
        <begin position="366"/>
        <end position="477"/>
    </location>
</feature>
<dbReference type="Gene3D" id="2.115.10.20">
    <property type="entry name" value="Glycosyl hydrolase domain, family 43"/>
    <property type="match status" value="1"/>
</dbReference>
<accession>A0ABT4GG72</accession>
<keyword evidence="4 5" id="KW-0326">Glycosidase</keyword>
<evidence type="ECO:0000256" key="2">
    <source>
        <dbReference type="ARBA" id="ARBA00009865"/>
    </source>
</evidence>
<dbReference type="EMBL" id="JAMDMX010000065">
    <property type="protein sequence ID" value="MCY9695189.1"/>
    <property type="molecule type" value="Genomic_DNA"/>
</dbReference>
<dbReference type="CDD" id="cd08998">
    <property type="entry name" value="GH43_Arb43a-like"/>
    <property type="match status" value="1"/>
</dbReference>
<organism evidence="7 8">
    <name type="scientific">Paenibacillus alginolyticus</name>
    <dbReference type="NCBI Taxonomy" id="59839"/>
    <lineage>
        <taxon>Bacteria</taxon>
        <taxon>Bacillati</taxon>
        <taxon>Bacillota</taxon>
        <taxon>Bacilli</taxon>
        <taxon>Bacillales</taxon>
        <taxon>Paenibacillaceae</taxon>
        <taxon>Paenibacillus</taxon>
    </lineage>
</organism>
<dbReference type="InterPro" id="IPR032291">
    <property type="entry name" value="Abn2_C"/>
</dbReference>
<dbReference type="InterPro" id="IPR050727">
    <property type="entry name" value="GH43_arabinanases"/>
</dbReference>
<reference evidence="7 8" key="1">
    <citation type="submission" date="2022-05" db="EMBL/GenBank/DDBJ databases">
        <title>Genome Sequencing of Bee-Associated Microbes.</title>
        <authorList>
            <person name="Dunlap C."/>
        </authorList>
    </citation>
    <scope>NUCLEOTIDE SEQUENCE [LARGE SCALE GENOMIC DNA]</scope>
    <source>
        <strain evidence="7 8">NRRL B-14421</strain>
    </source>
</reference>
<evidence type="ECO:0000313" key="7">
    <source>
        <dbReference type="EMBL" id="MCY9695189.1"/>
    </source>
</evidence>
<evidence type="ECO:0000256" key="3">
    <source>
        <dbReference type="ARBA" id="ARBA00022801"/>
    </source>
</evidence>
<dbReference type="PANTHER" id="PTHR43301:SF3">
    <property type="entry name" value="ARABINAN ENDO-1,5-ALPHA-L-ARABINOSIDASE A-RELATED"/>
    <property type="match status" value="1"/>
</dbReference>
<dbReference type="Pfam" id="PF04616">
    <property type="entry name" value="Glyco_hydro_43"/>
    <property type="match status" value="1"/>
</dbReference>
<proteinExistence type="inferred from homology"/>
<dbReference type="Pfam" id="PF16369">
    <property type="entry name" value="GH43_C"/>
    <property type="match status" value="1"/>
</dbReference>
<keyword evidence="8" id="KW-1185">Reference proteome</keyword>
<gene>
    <name evidence="7" type="ORF">M5X19_20125</name>
</gene>
<dbReference type="PANTHER" id="PTHR43301">
    <property type="entry name" value="ARABINAN ENDO-1,5-ALPHA-L-ARABINOSIDASE"/>
    <property type="match status" value="1"/>
</dbReference>
<evidence type="ECO:0000256" key="5">
    <source>
        <dbReference type="RuleBase" id="RU361187"/>
    </source>
</evidence>
<dbReference type="InterPro" id="IPR006710">
    <property type="entry name" value="Glyco_hydro_43"/>
</dbReference>
<evidence type="ECO:0000256" key="4">
    <source>
        <dbReference type="ARBA" id="ARBA00023295"/>
    </source>
</evidence>
<comment type="similarity">
    <text evidence="2 5">Belongs to the glycosyl hydrolase 43 family.</text>
</comment>
<dbReference type="SUPFAM" id="SSF75005">
    <property type="entry name" value="Arabinanase/levansucrase/invertase"/>
    <property type="match status" value="1"/>
</dbReference>
<dbReference type="RefSeq" id="WP_036633054.1">
    <property type="nucleotide sequence ID" value="NZ_JAMDMW010000036.1"/>
</dbReference>
<protein>
    <submittedName>
        <fullName evidence="7">Arabinan endo-1,5-alpha-L-arabinosidase</fullName>
    </submittedName>
</protein>
<evidence type="ECO:0000313" key="8">
    <source>
        <dbReference type="Proteomes" id="UP001527099"/>
    </source>
</evidence>
<evidence type="ECO:0000259" key="6">
    <source>
        <dbReference type="Pfam" id="PF16369"/>
    </source>
</evidence>
<name>A0ABT4GG72_9BACL</name>